<feature type="chain" id="PRO_5047361380" description="Excalibur calcium-binding domain-containing protein" evidence="2">
    <location>
        <begin position="22"/>
        <end position="160"/>
    </location>
</feature>
<proteinExistence type="predicted"/>
<accession>A0ABP9KUH1</accession>
<gene>
    <name evidence="3" type="ORF">GCM10023209_03990</name>
</gene>
<keyword evidence="2" id="KW-0732">Signal</keyword>
<feature type="compositionally biased region" description="Pro residues" evidence="1">
    <location>
        <begin position="79"/>
        <end position="88"/>
    </location>
</feature>
<organism evidence="3 4">
    <name type="scientific">[Roseibacterium] beibuensis</name>
    <dbReference type="NCBI Taxonomy" id="1193142"/>
    <lineage>
        <taxon>Bacteria</taxon>
        <taxon>Pseudomonadati</taxon>
        <taxon>Pseudomonadota</taxon>
        <taxon>Alphaproteobacteria</taxon>
        <taxon>Rhodobacterales</taxon>
        <taxon>Roseobacteraceae</taxon>
        <taxon>Roseicyclus</taxon>
    </lineage>
</organism>
<comment type="caution">
    <text evidence="3">The sequence shown here is derived from an EMBL/GenBank/DDBJ whole genome shotgun (WGS) entry which is preliminary data.</text>
</comment>
<sequence length="160" mass="15620">MIRRSVIVAALVALSACVSVPNDMPETTEARAQAAFEARRAQLQGTPAAAQPTTPAPTDDIAATAAAAIAEAETGGTPPATPATPAAPAPAGVAAPAGRGLPALPGSSTPPDNSAPGCAQFATAGAAQNWFIANGGPSIDPDNLDPDGDGFVCGWRPTNG</sequence>
<dbReference type="Proteomes" id="UP001499910">
    <property type="component" value="Unassembled WGS sequence"/>
</dbReference>
<protein>
    <recommendedName>
        <fullName evidence="5">Excalibur calcium-binding domain-containing protein</fullName>
    </recommendedName>
</protein>
<evidence type="ECO:0000256" key="1">
    <source>
        <dbReference type="SAM" id="MobiDB-lite"/>
    </source>
</evidence>
<dbReference type="PROSITE" id="PS51257">
    <property type="entry name" value="PROKAR_LIPOPROTEIN"/>
    <property type="match status" value="1"/>
</dbReference>
<evidence type="ECO:0008006" key="5">
    <source>
        <dbReference type="Google" id="ProtNLM"/>
    </source>
</evidence>
<evidence type="ECO:0000256" key="2">
    <source>
        <dbReference type="SAM" id="SignalP"/>
    </source>
</evidence>
<evidence type="ECO:0000313" key="4">
    <source>
        <dbReference type="Proteomes" id="UP001499910"/>
    </source>
</evidence>
<reference evidence="4" key="1">
    <citation type="journal article" date="2019" name="Int. J. Syst. Evol. Microbiol.">
        <title>The Global Catalogue of Microorganisms (GCM) 10K type strain sequencing project: providing services to taxonomists for standard genome sequencing and annotation.</title>
        <authorList>
            <consortium name="The Broad Institute Genomics Platform"/>
            <consortium name="The Broad Institute Genome Sequencing Center for Infectious Disease"/>
            <person name="Wu L."/>
            <person name="Ma J."/>
        </authorList>
    </citation>
    <scope>NUCLEOTIDE SEQUENCE [LARGE SCALE GENOMIC DNA]</scope>
    <source>
        <strain evidence="4">JCM 18015</strain>
    </source>
</reference>
<keyword evidence="4" id="KW-1185">Reference proteome</keyword>
<feature type="compositionally biased region" description="Low complexity" evidence="1">
    <location>
        <begin position="69"/>
        <end position="78"/>
    </location>
</feature>
<dbReference type="RefSeq" id="WP_259546953.1">
    <property type="nucleotide sequence ID" value="NZ_BAABHW010000001.1"/>
</dbReference>
<feature type="signal peptide" evidence="2">
    <location>
        <begin position="1"/>
        <end position="21"/>
    </location>
</feature>
<evidence type="ECO:0000313" key="3">
    <source>
        <dbReference type="EMBL" id="GAA5065929.1"/>
    </source>
</evidence>
<feature type="compositionally biased region" description="Low complexity" evidence="1">
    <location>
        <begin position="89"/>
        <end position="106"/>
    </location>
</feature>
<dbReference type="EMBL" id="BAABHW010000001">
    <property type="protein sequence ID" value="GAA5065929.1"/>
    <property type="molecule type" value="Genomic_DNA"/>
</dbReference>
<feature type="region of interest" description="Disordered" evidence="1">
    <location>
        <begin position="69"/>
        <end position="118"/>
    </location>
</feature>
<name>A0ABP9KUH1_9RHOB</name>